<evidence type="ECO:0000313" key="11">
    <source>
        <dbReference type="Proteomes" id="UP000030185"/>
    </source>
</evidence>
<proteinExistence type="inferred from homology"/>
<dbReference type="SUPFAM" id="SSF53448">
    <property type="entry name" value="Nucleotide-diphospho-sugar transferases"/>
    <property type="match status" value="1"/>
</dbReference>
<gene>
    <name evidence="10" type="ORF">MYP_4540</name>
</gene>
<evidence type="ECO:0000256" key="6">
    <source>
        <dbReference type="ARBA" id="ARBA00023134"/>
    </source>
</evidence>
<keyword evidence="6" id="KW-0342">GTP-binding</keyword>
<dbReference type="EMBL" id="BBLT01000012">
    <property type="protein sequence ID" value="GAL87310.1"/>
    <property type="molecule type" value="Genomic_DNA"/>
</dbReference>
<evidence type="ECO:0000259" key="8">
    <source>
        <dbReference type="Pfam" id="PF00483"/>
    </source>
</evidence>
<dbReference type="EC" id="2.7.7.13" evidence="2"/>
<dbReference type="InterPro" id="IPR029044">
    <property type="entry name" value="Nucleotide-diphossugar_trans"/>
</dbReference>
<sequence>MNKDYYVVIMAGGIGSRFWPFSREKFPKQFHDVLGTGKTLLQQTAERYFNILPKENILVVTNKIYADLVKQQLPFMKDEQILSEPIARNTAPCVAYACYKIKQSNPNATMVVAPSDHVILKETEFESTIKIAMDAAAKSEKLITLGIKPSRPDTGYGYIQYIEENPDRIKKVKTFTEKPQLELAQKFLESGDFVWNAGIFIWNVNAIIKNFQKHLPEMAEIFEEGSGKYWSKEEETFISTAYSQCKNVSIDIGIMEKAEEVFVMLSDFGWSDLGTWKSLYELSNKDENSNVIEGNTMLYDVKNCIVKVPKEKLVVVEGLEDFIIAEFNDVLMICKKDHEQRVKDFVSDTKNKKDARFI</sequence>
<organism evidence="10 11">
    <name type="scientific">Sporocytophaga myxococcoides</name>
    <dbReference type="NCBI Taxonomy" id="153721"/>
    <lineage>
        <taxon>Bacteria</taxon>
        <taxon>Pseudomonadati</taxon>
        <taxon>Bacteroidota</taxon>
        <taxon>Cytophagia</taxon>
        <taxon>Cytophagales</taxon>
        <taxon>Cytophagaceae</taxon>
        <taxon>Sporocytophaga</taxon>
    </lineage>
</organism>
<dbReference type="PANTHER" id="PTHR46390:SF1">
    <property type="entry name" value="MANNOSE-1-PHOSPHATE GUANYLYLTRANSFERASE"/>
    <property type="match status" value="1"/>
</dbReference>
<dbReference type="AlphaFoldDB" id="A0A098LK37"/>
<dbReference type="Pfam" id="PF22640">
    <property type="entry name" value="ManC_GMP_beta-helix"/>
    <property type="match status" value="1"/>
</dbReference>
<dbReference type="eggNOG" id="COG0836">
    <property type="taxonomic scope" value="Bacteria"/>
</dbReference>
<keyword evidence="3 10" id="KW-0808">Transferase</keyword>
<evidence type="ECO:0000259" key="9">
    <source>
        <dbReference type="Pfam" id="PF22640"/>
    </source>
</evidence>
<dbReference type="SUPFAM" id="SSF159283">
    <property type="entry name" value="Guanosine diphospho-D-mannose pyrophosphorylase/mannose-6-phosphate isomerase linker domain"/>
    <property type="match status" value="1"/>
</dbReference>
<comment type="catalytic activity">
    <reaction evidence="7">
        <text>alpha-D-mannose 1-phosphate + GTP + H(+) = GDP-alpha-D-mannose + diphosphate</text>
        <dbReference type="Rhea" id="RHEA:15229"/>
        <dbReference type="ChEBI" id="CHEBI:15378"/>
        <dbReference type="ChEBI" id="CHEBI:33019"/>
        <dbReference type="ChEBI" id="CHEBI:37565"/>
        <dbReference type="ChEBI" id="CHEBI:57527"/>
        <dbReference type="ChEBI" id="CHEBI:58409"/>
        <dbReference type="EC" id="2.7.7.13"/>
    </reaction>
</comment>
<dbReference type="FunFam" id="3.90.550.10:FF:000046">
    <property type="entry name" value="Mannose-1-phosphate guanylyltransferase (GDP)"/>
    <property type="match status" value="1"/>
</dbReference>
<dbReference type="InterPro" id="IPR005835">
    <property type="entry name" value="NTP_transferase_dom"/>
</dbReference>
<dbReference type="Proteomes" id="UP000030185">
    <property type="component" value="Unassembled WGS sequence"/>
</dbReference>
<feature type="domain" description="Nucleotidyl transferase" evidence="8">
    <location>
        <begin position="7"/>
        <end position="288"/>
    </location>
</feature>
<dbReference type="Gene3D" id="3.90.550.10">
    <property type="entry name" value="Spore Coat Polysaccharide Biosynthesis Protein SpsA, Chain A"/>
    <property type="match status" value="1"/>
</dbReference>
<comment type="caution">
    <text evidence="10">The sequence shown here is derived from an EMBL/GenBank/DDBJ whole genome shotgun (WGS) entry which is preliminary data.</text>
</comment>
<name>A0A098LK37_9BACT</name>
<keyword evidence="11" id="KW-1185">Reference proteome</keyword>
<evidence type="ECO:0000256" key="5">
    <source>
        <dbReference type="ARBA" id="ARBA00022741"/>
    </source>
</evidence>
<evidence type="ECO:0000256" key="4">
    <source>
        <dbReference type="ARBA" id="ARBA00022695"/>
    </source>
</evidence>
<protein>
    <recommendedName>
        <fullName evidence="2">mannose-1-phosphate guanylyltransferase</fullName>
        <ecNumber evidence="2">2.7.7.13</ecNumber>
    </recommendedName>
</protein>
<dbReference type="GO" id="GO:0005525">
    <property type="term" value="F:GTP binding"/>
    <property type="evidence" value="ECO:0007669"/>
    <property type="project" value="UniProtKB-KW"/>
</dbReference>
<evidence type="ECO:0000256" key="7">
    <source>
        <dbReference type="ARBA" id="ARBA00047343"/>
    </source>
</evidence>
<evidence type="ECO:0000256" key="1">
    <source>
        <dbReference type="ARBA" id="ARBA00006115"/>
    </source>
</evidence>
<keyword evidence="5" id="KW-0547">Nucleotide-binding</keyword>
<dbReference type="InterPro" id="IPR051161">
    <property type="entry name" value="Mannose-6P_isomerase_type2"/>
</dbReference>
<dbReference type="GO" id="GO:0009298">
    <property type="term" value="P:GDP-mannose biosynthetic process"/>
    <property type="evidence" value="ECO:0007669"/>
    <property type="project" value="TreeGrafter"/>
</dbReference>
<evidence type="ECO:0000313" key="10">
    <source>
        <dbReference type="EMBL" id="GAL87310.1"/>
    </source>
</evidence>
<dbReference type="STRING" id="153721.MYP_4540"/>
<dbReference type="Pfam" id="PF00483">
    <property type="entry name" value="NTP_transferase"/>
    <property type="match status" value="1"/>
</dbReference>
<accession>A0A098LK37</accession>
<evidence type="ECO:0000256" key="3">
    <source>
        <dbReference type="ARBA" id="ARBA00022679"/>
    </source>
</evidence>
<comment type="similarity">
    <text evidence="1">Belongs to the mannose-6-phosphate isomerase type 2 family.</text>
</comment>
<evidence type="ECO:0000256" key="2">
    <source>
        <dbReference type="ARBA" id="ARBA00012387"/>
    </source>
</evidence>
<reference evidence="10 11" key="1">
    <citation type="submission" date="2014-09" db="EMBL/GenBank/DDBJ databases">
        <title>Sporocytophaga myxococcoides PG-01 genome sequencing.</title>
        <authorList>
            <person name="Liu L."/>
            <person name="Gao P.J."/>
            <person name="Chen G.J."/>
            <person name="Wang L.S."/>
        </authorList>
    </citation>
    <scope>NUCLEOTIDE SEQUENCE [LARGE SCALE GENOMIC DNA]</scope>
    <source>
        <strain evidence="10 11">PG-01</strain>
    </source>
</reference>
<dbReference type="InterPro" id="IPR054566">
    <property type="entry name" value="ManC/GMP-like_b-helix"/>
</dbReference>
<dbReference type="CDD" id="cd02509">
    <property type="entry name" value="GDP-M1P_Guanylyltransferase"/>
    <property type="match status" value="1"/>
</dbReference>
<dbReference type="RefSeq" id="WP_045468512.1">
    <property type="nucleotide sequence ID" value="NZ_BBLT01000012.1"/>
</dbReference>
<dbReference type="PANTHER" id="PTHR46390">
    <property type="entry name" value="MANNOSE-1-PHOSPHATE GUANYLYLTRANSFERASE"/>
    <property type="match status" value="1"/>
</dbReference>
<feature type="domain" description="MannoseP isomerase/GMP-like beta-helix" evidence="9">
    <location>
        <begin position="295"/>
        <end position="346"/>
    </location>
</feature>
<keyword evidence="4 10" id="KW-0548">Nucleotidyltransferase</keyword>
<dbReference type="GO" id="GO:0004475">
    <property type="term" value="F:mannose-1-phosphate guanylyltransferase (GTP) activity"/>
    <property type="evidence" value="ECO:0007669"/>
    <property type="project" value="UniProtKB-EC"/>
</dbReference>
<dbReference type="OrthoDB" id="9806359at2"/>
<dbReference type="InterPro" id="IPR049577">
    <property type="entry name" value="GMPP_N"/>
</dbReference>